<keyword evidence="3" id="KW-1185">Reference proteome</keyword>
<organism evidence="2 3">
    <name type="scientific">Pontibacter saemangeumensis</name>
    <dbReference type="NCBI Taxonomy" id="1084525"/>
    <lineage>
        <taxon>Bacteria</taxon>
        <taxon>Pseudomonadati</taxon>
        <taxon>Bacteroidota</taxon>
        <taxon>Cytophagia</taxon>
        <taxon>Cytophagales</taxon>
        <taxon>Hymenobacteraceae</taxon>
        <taxon>Pontibacter</taxon>
    </lineage>
</organism>
<reference evidence="3" key="1">
    <citation type="journal article" date="2019" name="Int. J. Syst. Evol. Microbiol.">
        <title>The Global Catalogue of Microorganisms (GCM) 10K type strain sequencing project: providing services to taxonomists for standard genome sequencing and annotation.</title>
        <authorList>
            <consortium name="The Broad Institute Genomics Platform"/>
            <consortium name="The Broad Institute Genome Sequencing Center for Infectious Disease"/>
            <person name="Wu L."/>
            <person name="Ma J."/>
        </authorList>
    </citation>
    <scope>NUCLEOTIDE SEQUENCE [LARGE SCALE GENOMIC DNA]</scope>
    <source>
        <strain evidence="3">JCM 17926</strain>
    </source>
</reference>
<name>A0ABP8LAB5_9BACT</name>
<dbReference type="Proteomes" id="UP001500552">
    <property type="component" value="Unassembled WGS sequence"/>
</dbReference>
<gene>
    <name evidence="2" type="ORF">GCM10023188_06160</name>
</gene>
<evidence type="ECO:0000313" key="3">
    <source>
        <dbReference type="Proteomes" id="UP001500552"/>
    </source>
</evidence>
<accession>A0ABP8LAB5</accession>
<feature type="transmembrane region" description="Helical" evidence="1">
    <location>
        <begin position="9"/>
        <end position="27"/>
    </location>
</feature>
<proteinExistence type="predicted"/>
<keyword evidence="1" id="KW-0812">Transmembrane</keyword>
<sequence length="168" mass="19579">MKRFLNEGHLALLFGLTAFTYFLYIGLTKESITSPKDLVEIEGTYEKHSFKDNTGFKNFTHEYYIWTDNHRNTFQVKADYLHIFNRKDFLSNVNQGDKIKFTIPSKSVKSLDSEKNIHVTSVEVEGKTYLDKNRVLEIEKKIASSNEDYFIGAGFLIIGLFGYLRKRK</sequence>
<keyword evidence="1" id="KW-0472">Membrane</keyword>
<protein>
    <recommendedName>
        <fullName evidence="4">DUF3592 domain-containing protein</fullName>
    </recommendedName>
</protein>
<feature type="transmembrane region" description="Helical" evidence="1">
    <location>
        <begin position="149"/>
        <end position="165"/>
    </location>
</feature>
<evidence type="ECO:0000256" key="1">
    <source>
        <dbReference type="SAM" id="Phobius"/>
    </source>
</evidence>
<comment type="caution">
    <text evidence="2">The sequence shown here is derived from an EMBL/GenBank/DDBJ whole genome shotgun (WGS) entry which is preliminary data.</text>
</comment>
<evidence type="ECO:0000313" key="2">
    <source>
        <dbReference type="EMBL" id="GAA4425328.1"/>
    </source>
</evidence>
<evidence type="ECO:0008006" key="4">
    <source>
        <dbReference type="Google" id="ProtNLM"/>
    </source>
</evidence>
<keyword evidence="1" id="KW-1133">Transmembrane helix</keyword>
<dbReference type="EMBL" id="BAABHC010000002">
    <property type="protein sequence ID" value="GAA4425328.1"/>
    <property type="molecule type" value="Genomic_DNA"/>
</dbReference>